<proteinExistence type="predicted"/>
<dbReference type="AlphaFoldDB" id="A0A644XL50"/>
<sequence>MWFRRYAQMPLRQSSFYIAQYGDDTRAAADAARALRPQSVEMRLKFPQNDELIGVDHNWLRSAPAVNGEVVVLL</sequence>
<comment type="caution">
    <text evidence="1">The sequence shown here is derived from an EMBL/GenBank/DDBJ whole genome shotgun (WGS) entry which is preliminary data.</text>
</comment>
<gene>
    <name evidence="1" type="ORF">SDC9_61178</name>
</gene>
<name>A0A644XL50_9ZZZZ</name>
<organism evidence="1">
    <name type="scientific">bioreactor metagenome</name>
    <dbReference type="NCBI Taxonomy" id="1076179"/>
    <lineage>
        <taxon>unclassified sequences</taxon>
        <taxon>metagenomes</taxon>
        <taxon>ecological metagenomes</taxon>
    </lineage>
</organism>
<dbReference type="EMBL" id="VSSQ01002341">
    <property type="protein sequence ID" value="MPM14814.1"/>
    <property type="molecule type" value="Genomic_DNA"/>
</dbReference>
<reference evidence="1" key="1">
    <citation type="submission" date="2019-08" db="EMBL/GenBank/DDBJ databases">
        <authorList>
            <person name="Kucharzyk K."/>
            <person name="Murdoch R.W."/>
            <person name="Higgins S."/>
            <person name="Loffler F."/>
        </authorList>
    </citation>
    <scope>NUCLEOTIDE SEQUENCE</scope>
</reference>
<accession>A0A644XL50</accession>
<protein>
    <submittedName>
        <fullName evidence="1">Uncharacterized protein</fullName>
    </submittedName>
</protein>
<evidence type="ECO:0000313" key="1">
    <source>
        <dbReference type="EMBL" id="MPM14814.1"/>
    </source>
</evidence>